<dbReference type="SUPFAM" id="SSF50494">
    <property type="entry name" value="Trypsin-like serine proteases"/>
    <property type="match status" value="1"/>
</dbReference>
<evidence type="ECO:0000256" key="4">
    <source>
        <dbReference type="ARBA" id="ARBA00022729"/>
    </source>
</evidence>
<name>A0A7R8WQJ3_9CRUS</name>
<dbReference type="InterPro" id="IPR009003">
    <property type="entry name" value="Peptidase_S1_PA"/>
</dbReference>
<dbReference type="OrthoDB" id="188521at2759"/>
<gene>
    <name evidence="6" type="ORF">CTOB1V02_LOCUS13898</name>
</gene>
<organism evidence="6">
    <name type="scientific">Cyprideis torosa</name>
    <dbReference type="NCBI Taxonomy" id="163714"/>
    <lineage>
        <taxon>Eukaryota</taxon>
        <taxon>Metazoa</taxon>
        <taxon>Ecdysozoa</taxon>
        <taxon>Arthropoda</taxon>
        <taxon>Crustacea</taxon>
        <taxon>Oligostraca</taxon>
        <taxon>Ostracoda</taxon>
        <taxon>Podocopa</taxon>
        <taxon>Podocopida</taxon>
        <taxon>Cytherocopina</taxon>
        <taxon>Cytheroidea</taxon>
        <taxon>Cytherideidae</taxon>
        <taxon>Cyprideis</taxon>
    </lineage>
</organism>
<dbReference type="EMBL" id="OB676447">
    <property type="protein sequence ID" value="CAD7236083.1"/>
    <property type="molecule type" value="Genomic_DNA"/>
</dbReference>
<dbReference type="GO" id="GO:0008239">
    <property type="term" value="F:dipeptidyl-peptidase activity"/>
    <property type="evidence" value="ECO:0007669"/>
    <property type="project" value="InterPro"/>
</dbReference>
<protein>
    <submittedName>
        <fullName evidence="6">Uncharacterized protein</fullName>
    </submittedName>
</protein>
<keyword evidence="4" id="KW-0732">Signal</keyword>
<evidence type="ECO:0000313" key="6">
    <source>
        <dbReference type="EMBL" id="CAD7236083.1"/>
    </source>
</evidence>
<comment type="similarity">
    <text evidence="1">Belongs to the peptidase S46 family.</text>
</comment>
<sequence length="423" mass="48702">MWLPIFLKALNEAEMQHMGMKISAEDIYSVNKSSLKDAIVHFGGFCTGEIISDQGLVLTNHHCGYRNIQSHSTLENNLLKDGFWSKSLDEELPNPGLFVTFIESIEDVSKKALAGTNDKMTSAERQSTIDKNLDAIRAEYKLEEFHDIIIRPFYNGNQYFLFHTVTFNDVRLVGTPPESIGKFGADTDNWVFPRHTGDFSLFRVYAGPNNEPANYSEENKPYTPKHSLPISLDGVEEGDFTMVFGFPGRTNQYLPSPAVEQIINTLNPAKIDIRDKALKILDKRMRAEPEVRLKYASKFASVANYWKKWIGESTGLKSTNALKKKYVLEKEYAQFAPEGFKDIVPQFKDLYKEIEPYALARDFYSETASRNIEILRQMRNFKRLVSTYENNGEEEYKSLVQRYIPYFDGFYKDYEPSLDQEVF</sequence>
<evidence type="ECO:0000256" key="2">
    <source>
        <dbReference type="ARBA" id="ARBA00022438"/>
    </source>
</evidence>
<dbReference type="Pfam" id="PF10459">
    <property type="entry name" value="Peptidase_S46"/>
    <property type="match status" value="1"/>
</dbReference>
<evidence type="ECO:0000256" key="5">
    <source>
        <dbReference type="ARBA" id="ARBA00022801"/>
    </source>
</evidence>
<feature type="non-terminal residue" evidence="6">
    <location>
        <position position="423"/>
    </location>
</feature>
<dbReference type="AlphaFoldDB" id="A0A7R8WQJ3"/>
<keyword evidence="3" id="KW-0645">Protease</keyword>
<reference evidence="6" key="1">
    <citation type="submission" date="2020-11" db="EMBL/GenBank/DDBJ databases">
        <authorList>
            <person name="Tran Van P."/>
        </authorList>
    </citation>
    <scope>NUCLEOTIDE SEQUENCE</scope>
</reference>
<dbReference type="InterPro" id="IPR019500">
    <property type="entry name" value="Pep_S46"/>
</dbReference>
<proteinExistence type="inferred from homology"/>
<evidence type="ECO:0000256" key="3">
    <source>
        <dbReference type="ARBA" id="ARBA00022670"/>
    </source>
</evidence>
<dbReference type="PANTHER" id="PTHR38469">
    <property type="entry name" value="PERIPLASMIC PEPTIDASE SUBFAMILY S1B"/>
    <property type="match status" value="1"/>
</dbReference>
<dbReference type="GO" id="GO:0070009">
    <property type="term" value="F:serine-type aminopeptidase activity"/>
    <property type="evidence" value="ECO:0007669"/>
    <property type="project" value="InterPro"/>
</dbReference>
<evidence type="ECO:0000256" key="1">
    <source>
        <dbReference type="ARBA" id="ARBA00010491"/>
    </source>
</evidence>
<dbReference type="GO" id="GO:0006508">
    <property type="term" value="P:proteolysis"/>
    <property type="evidence" value="ECO:0007669"/>
    <property type="project" value="UniProtKB-KW"/>
</dbReference>
<keyword evidence="2" id="KW-0031">Aminopeptidase</keyword>
<keyword evidence="5" id="KW-0378">Hydrolase</keyword>
<accession>A0A7R8WQJ3</accession>
<dbReference type="PANTHER" id="PTHR38469:SF1">
    <property type="entry name" value="PERIPLASMIC PEPTIDASE SUBFAMILY S1B"/>
    <property type="match status" value="1"/>
</dbReference>